<evidence type="ECO:0000313" key="2">
    <source>
        <dbReference type="EMBL" id="KAL2330605.1"/>
    </source>
</evidence>
<dbReference type="Gene3D" id="2.40.50.140">
    <property type="entry name" value="Nucleic acid-binding proteins"/>
    <property type="match status" value="1"/>
</dbReference>
<keyword evidence="3" id="KW-1185">Reference proteome</keyword>
<reference evidence="2 3" key="1">
    <citation type="submission" date="2024-08" db="EMBL/GenBank/DDBJ databases">
        <title>Insights into the chromosomal genome structure of Flemingia macrophylla.</title>
        <authorList>
            <person name="Ding Y."/>
            <person name="Zhao Y."/>
            <person name="Bi W."/>
            <person name="Wu M."/>
            <person name="Zhao G."/>
            <person name="Gong Y."/>
            <person name="Li W."/>
            <person name="Zhang P."/>
        </authorList>
    </citation>
    <scope>NUCLEOTIDE SEQUENCE [LARGE SCALE GENOMIC DNA]</scope>
    <source>
        <strain evidence="2">DYQJB</strain>
        <tissue evidence="2">Leaf</tissue>
    </source>
</reference>
<protein>
    <recommendedName>
        <fullName evidence="1">Large ribosomal subunit protein uL2 RNA-binding domain-containing protein</fullName>
    </recommendedName>
</protein>
<accession>A0ABD1M624</accession>
<sequence>MTTILVTHNGAVDSRQVKSNPRNHLIYGQHRCGKGCNARRIITVGHRGGGHKRLYRKSPLRFFSLFNVSLN</sequence>
<dbReference type="AlphaFoldDB" id="A0ABD1M624"/>
<dbReference type="Proteomes" id="UP001603857">
    <property type="component" value="Unassembled WGS sequence"/>
</dbReference>
<evidence type="ECO:0000313" key="3">
    <source>
        <dbReference type="Proteomes" id="UP001603857"/>
    </source>
</evidence>
<dbReference type="SUPFAM" id="SSF50249">
    <property type="entry name" value="Nucleic acid-binding proteins"/>
    <property type="match status" value="1"/>
</dbReference>
<proteinExistence type="predicted"/>
<comment type="caution">
    <text evidence="2">The sequence shown here is derived from an EMBL/GenBank/DDBJ whole genome shotgun (WGS) entry which is preliminary data.</text>
</comment>
<dbReference type="EMBL" id="JBGMDY010000006">
    <property type="protein sequence ID" value="KAL2330605.1"/>
    <property type="molecule type" value="Genomic_DNA"/>
</dbReference>
<organism evidence="2 3">
    <name type="scientific">Flemingia macrophylla</name>
    <dbReference type="NCBI Taxonomy" id="520843"/>
    <lineage>
        <taxon>Eukaryota</taxon>
        <taxon>Viridiplantae</taxon>
        <taxon>Streptophyta</taxon>
        <taxon>Embryophyta</taxon>
        <taxon>Tracheophyta</taxon>
        <taxon>Spermatophyta</taxon>
        <taxon>Magnoliopsida</taxon>
        <taxon>eudicotyledons</taxon>
        <taxon>Gunneridae</taxon>
        <taxon>Pentapetalae</taxon>
        <taxon>rosids</taxon>
        <taxon>fabids</taxon>
        <taxon>Fabales</taxon>
        <taxon>Fabaceae</taxon>
        <taxon>Papilionoideae</taxon>
        <taxon>50 kb inversion clade</taxon>
        <taxon>NPAAA clade</taxon>
        <taxon>indigoferoid/millettioid clade</taxon>
        <taxon>Phaseoleae</taxon>
        <taxon>Flemingia</taxon>
    </lineage>
</organism>
<name>A0ABD1M624_9FABA</name>
<gene>
    <name evidence="2" type="ORF">Fmac_018186</name>
</gene>
<feature type="domain" description="Large ribosomal subunit protein uL2 RNA-binding" evidence="1">
    <location>
        <begin position="23"/>
        <end position="57"/>
    </location>
</feature>
<dbReference type="InterPro" id="IPR022666">
    <property type="entry name" value="Ribosomal_uL2_RNA-bd_dom"/>
</dbReference>
<evidence type="ECO:0000259" key="1">
    <source>
        <dbReference type="Pfam" id="PF00181"/>
    </source>
</evidence>
<dbReference type="Pfam" id="PF00181">
    <property type="entry name" value="Ribosomal_L2_N"/>
    <property type="match status" value="1"/>
</dbReference>
<dbReference type="InterPro" id="IPR012340">
    <property type="entry name" value="NA-bd_OB-fold"/>
</dbReference>